<comment type="caution">
    <text evidence="2">The sequence shown here is derived from an EMBL/GenBank/DDBJ whole genome shotgun (WGS) entry which is preliminary data.</text>
</comment>
<dbReference type="AlphaFoldDB" id="A0A8B3FTW3"/>
<keyword evidence="1" id="KW-0704">Schiff base</keyword>
<dbReference type="Pfam" id="PF00923">
    <property type="entry name" value="TAL_FSA"/>
    <property type="match status" value="1"/>
</dbReference>
<dbReference type="Gene3D" id="3.20.20.70">
    <property type="entry name" value="Aldolase class I"/>
    <property type="match status" value="1"/>
</dbReference>
<dbReference type="InterPro" id="IPR001585">
    <property type="entry name" value="TAL/FSA"/>
</dbReference>
<dbReference type="PANTHER" id="PTHR10683:SF40">
    <property type="entry name" value="FRUCTOSE-6-PHOSPHATE ALDOLASE 1-RELATED"/>
    <property type="match status" value="1"/>
</dbReference>
<reference evidence="2 3" key="1">
    <citation type="submission" date="2018-10" db="EMBL/GenBank/DDBJ databases">
        <title>Propionibacterium australiense Genome Sequencing and Assembly.</title>
        <authorList>
            <person name="Bernier A.-M."/>
            <person name="Bernard K."/>
        </authorList>
    </citation>
    <scope>NUCLEOTIDE SEQUENCE [LARGE SCALE GENOMIC DNA]</scope>
    <source>
        <strain evidence="2 3">NML98A078</strain>
    </source>
</reference>
<dbReference type="GO" id="GO:0005975">
    <property type="term" value="P:carbohydrate metabolic process"/>
    <property type="evidence" value="ECO:0007669"/>
    <property type="project" value="InterPro"/>
</dbReference>
<evidence type="ECO:0008006" key="4">
    <source>
        <dbReference type="Google" id="ProtNLM"/>
    </source>
</evidence>
<evidence type="ECO:0000313" key="2">
    <source>
        <dbReference type="EMBL" id="RLP11329.1"/>
    </source>
</evidence>
<organism evidence="2 3">
    <name type="scientific">Propionibacterium australiense</name>
    <dbReference type="NCBI Taxonomy" id="119981"/>
    <lineage>
        <taxon>Bacteria</taxon>
        <taxon>Bacillati</taxon>
        <taxon>Actinomycetota</taxon>
        <taxon>Actinomycetes</taxon>
        <taxon>Propionibacteriales</taxon>
        <taxon>Propionibacteriaceae</taxon>
        <taxon>Propionibacterium</taxon>
    </lineage>
</organism>
<evidence type="ECO:0000256" key="1">
    <source>
        <dbReference type="ARBA" id="ARBA00023270"/>
    </source>
</evidence>
<dbReference type="PROSITE" id="PS01054">
    <property type="entry name" value="TRANSALDOLASE_1"/>
    <property type="match status" value="1"/>
</dbReference>
<protein>
    <recommendedName>
        <fullName evidence="4">Transaldolase</fullName>
    </recommendedName>
</protein>
<dbReference type="PANTHER" id="PTHR10683">
    <property type="entry name" value="TRANSALDOLASE"/>
    <property type="match status" value="1"/>
</dbReference>
<dbReference type="SUPFAM" id="SSF51569">
    <property type="entry name" value="Aldolase"/>
    <property type="match status" value="1"/>
</dbReference>
<name>A0A8B3FTW3_9ACTN</name>
<proteinExistence type="predicted"/>
<sequence length="374" mass="39748">MTVRSRQATRAPVARRPSTMCLPMPEFPPVTMTTRSSSSSHVFVMDGSVPTAARVVTDSTVWSVSGVVNGLFCRRFSGSRKKTGPIATPVPAGASFHCATPCQRAVGDFMGVGDARRRTTRRGPRRVIGLNRSRILNRASRQHVPAATKDSAMTTPVPLGFYIDSADTAVHEKWLPTGVFRGVTTNPTLLRDAAVRLADVPTLYARSRELGASEFFVQTWGAGAEELYAHAQRIRAMAPEAIIKVPTTAPGAQAAFRLRAAGVPVLMTAVYSAGQALVAAALGAEYVAPYFNRMFLAGRDAAAEISHMTSAIAQDGSGPLVVAASIKSAQHVVALAGLGVRRFTISPEVIAELFTDELAAAAVEAFETHMTDVL</sequence>
<dbReference type="EMBL" id="RCIW01000005">
    <property type="protein sequence ID" value="RLP11329.1"/>
    <property type="molecule type" value="Genomic_DNA"/>
</dbReference>
<dbReference type="InterPro" id="IPR018225">
    <property type="entry name" value="Transaldolase_AS"/>
</dbReference>
<accession>A0A8B3FTW3</accession>
<evidence type="ECO:0000313" key="3">
    <source>
        <dbReference type="Proteomes" id="UP000279336"/>
    </source>
</evidence>
<dbReference type="Proteomes" id="UP000279336">
    <property type="component" value="Unassembled WGS sequence"/>
</dbReference>
<gene>
    <name evidence="2" type="ORF">D7U36_04220</name>
</gene>
<dbReference type="InterPro" id="IPR013785">
    <property type="entry name" value="Aldolase_TIM"/>
</dbReference>